<dbReference type="GO" id="GO:0005634">
    <property type="term" value="C:nucleus"/>
    <property type="evidence" value="ECO:0007669"/>
    <property type="project" value="UniProtKB-SubCell"/>
</dbReference>
<dbReference type="EMBL" id="MU089868">
    <property type="protein sequence ID" value="KAF7849111.1"/>
    <property type="molecule type" value="Genomic_DNA"/>
</dbReference>
<name>A0A8T0CN49_CORYI</name>
<keyword evidence="4" id="KW-0804">Transcription</keyword>
<dbReference type="GO" id="GO:0000978">
    <property type="term" value="F:RNA polymerase II cis-regulatory region sequence-specific DNA binding"/>
    <property type="evidence" value="ECO:0007669"/>
    <property type="project" value="TreeGrafter"/>
</dbReference>
<dbReference type="InterPro" id="IPR002100">
    <property type="entry name" value="TF_MADSbox"/>
</dbReference>
<accession>A0A8T0CN49</accession>
<dbReference type="Proteomes" id="UP000806378">
    <property type="component" value="Unassembled WGS sequence"/>
</dbReference>
<dbReference type="GO" id="GO:0000981">
    <property type="term" value="F:DNA-binding transcription factor activity, RNA polymerase II-specific"/>
    <property type="evidence" value="ECO:0007669"/>
    <property type="project" value="TreeGrafter"/>
</dbReference>
<dbReference type="PROSITE" id="PS50066">
    <property type="entry name" value="MADS_BOX_2"/>
    <property type="match status" value="1"/>
</dbReference>
<dbReference type="GO" id="GO:0046983">
    <property type="term" value="F:protein dimerization activity"/>
    <property type="evidence" value="ECO:0007669"/>
    <property type="project" value="InterPro"/>
</dbReference>
<protein>
    <recommendedName>
        <fullName evidence="6">MADS-box domain-containing protein</fullName>
    </recommendedName>
</protein>
<proteinExistence type="predicted"/>
<comment type="caution">
    <text evidence="7">The sequence shown here is derived from an EMBL/GenBank/DDBJ whole genome shotgun (WGS) entry which is preliminary data.</text>
</comment>
<reference evidence="7" key="1">
    <citation type="submission" date="2020-05" db="EMBL/GenBank/DDBJ databases">
        <title>WGS assembly of Corymbia citriodora subspecies variegata.</title>
        <authorList>
            <person name="Barry K."/>
            <person name="Hundley H."/>
            <person name="Shu S."/>
            <person name="Jenkins J."/>
            <person name="Grimwood J."/>
            <person name="Baten A."/>
        </authorList>
    </citation>
    <scope>NUCLEOTIDE SEQUENCE</scope>
    <source>
        <strain evidence="7">CV2-018</strain>
    </source>
</reference>
<sequence length="176" mass="19494">MAEEKKKTLGRRRTECKLIDNKAAREVTFSKRHRGMFRKASELAILCGAEVAIITFSPHGNPFVFGHPSPDAVINRYLSGGVVNQASEAAVAAAALHTVNERKKQYEDAVSKLEEVSRVEIEAGKRRAAAGNSDGRMWWNEDVDDGMGLEELLYYADSLEKLMKMVADRVGSKPRA</sequence>
<dbReference type="SUPFAM" id="SSF55455">
    <property type="entry name" value="SRF-like"/>
    <property type="match status" value="1"/>
</dbReference>
<dbReference type="PANTHER" id="PTHR11945:SF723">
    <property type="entry name" value="AGAMOUS-LIKE MADS-BOX PROTEIN AGL62"/>
    <property type="match status" value="1"/>
</dbReference>
<evidence type="ECO:0000313" key="7">
    <source>
        <dbReference type="EMBL" id="KAF7849111.1"/>
    </source>
</evidence>
<keyword evidence="2" id="KW-0805">Transcription regulation</keyword>
<dbReference type="Gene3D" id="3.40.1810.10">
    <property type="entry name" value="Transcription factor, MADS-box"/>
    <property type="match status" value="1"/>
</dbReference>
<evidence type="ECO:0000256" key="1">
    <source>
        <dbReference type="ARBA" id="ARBA00004123"/>
    </source>
</evidence>
<evidence type="ECO:0000256" key="2">
    <source>
        <dbReference type="ARBA" id="ARBA00023015"/>
    </source>
</evidence>
<dbReference type="PRINTS" id="PR00404">
    <property type="entry name" value="MADSDOMAIN"/>
</dbReference>
<organism evidence="7 8">
    <name type="scientific">Corymbia citriodora subsp. variegata</name>
    <dbReference type="NCBI Taxonomy" id="360336"/>
    <lineage>
        <taxon>Eukaryota</taxon>
        <taxon>Viridiplantae</taxon>
        <taxon>Streptophyta</taxon>
        <taxon>Embryophyta</taxon>
        <taxon>Tracheophyta</taxon>
        <taxon>Spermatophyta</taxon>
        <taxon>Magnoliopsida</taxon>
        <taxon>eudicotyledons</taxon>
        <taxon>Gunneridae</taxon>
        <taxon>Pentapetalae</taxon>
        <taxon>rosids</taxon>
        <taxon>malvids</taxon>
        <taxon>Myrtales</taxon>
        <taxon>Myrtaceae</taxon>
        <taxon>Myrtoideae</taxon>
        <taxon>Eucalypteae</taxon>
        <taxon>Corymbia</taxon>
    </lineage>
</organism>
<dbReference type="Pfam" id="PF00319">
    <property type="entry name" value="SRF-TF"/>
    <property type="match status" value="1"/>
</dbReference>
<evidence type="ECO:0000256" key="5">
    <source>
        <dbReference type="ARBA" id="ARBA00023242"/>
    </source>
</evidence>
<dbReference type="PANTHER" id="PTHR11945">
    <property type="entry name" value="MADS BOX PROTEIN"/>
    <property type="match status" value="1"/>
</dbReference>
<dbReference type="SMART" id="SM00432">
    <property type="entry name" value="MADS"/>
    <property type="match status" value="1"/>
</dbReference>
<evidence type="ECO:0000256" key="3">
    <source>
        <dbReference type="ARBA" id="ARBA00023125"/>
    </source>
</evidence>
<dbReference type="FunFam" id="3.40.1810.10:FF:000006">
    <property type="entry name" value="Agamous-like MADS-box protein AGL62"/>
    <property type="match status" value="1"/>
</dbReference>
<dbReference type="Gramene" id="rna-gnl|WGS:JABURB|Cocit.L1240.1">
    <property type="protein sequence ID" value="cds-KAF7849111.1"/>
    <property type="gene ID" value="gene-BT93_L1240"/>
</dbReference>
<gene>
    <name evidence="7" type="ORF">BT93_L1240</name>
</gene>
<keyword evidence="3" id="KW-0238">DNA-binding</keyword>
<comment type="subcellular location">
    <subcellularLocation>
        <location evidence="1">Nucleus</location>
    </subcellularLocation>
</comment>
<keyword evidence="8" id="KW-1185">Reference proteome</keyword>
<evidence type="ECO:0000259" key="6">
    <source>
        <dbReference type="PROSITE" id="PS50066"/>
    </source>
</evidence>
<dbReference type="InterPro" id="IPR036879">
    <property type="entry name" value="TF_MADSbox_sf"/>
</dbReference>
<dbReference type="OrthoDB" id="1896642at2759"/>
<evidence type="ECO:0000256" key="4">
    <source>
        <dbReference type="ARBA" id="ARBA00023163"/>
    </source>
</evidence>
<dbReference type="AlphaFoldDB" id="A0A8T0CN49"/>
<evidence type="ECO:0000313" key="8">
    <source>
        <dbReference type="Proteomes" id="UP000806378"/>
    </source>
</evidence>
<keyword evidence="5" id="KW-0539">Nucleus</keyword>
<feature type="domain" description="MADS-box" evidence="6">
    <location>
        <begin position="9"/>
        <end position="69"/>
    </location>
</feature>